<dbReference type="OrthoDB" id="3137333at2759"/>
<organism evidence="8 9">
    <name type="scientific">Brachionus plicatilis</name>
    <name type="common">Marine rotifer</name>
    <name type="synonym">Brachionus muelleri</name>
    <dbReference type="NCBI Taxonomy" id="10195"/>
    <lineage>
        <taxon>Eukaryota</taxon>
        <taxon>Metazoa</taxon>
        <taxon>Spiralia</taxon>
        <taxon>Gnathifera</taxon>
        <taxon>Rotifera</taxon>
        <taxon>Eurotatoria</taxon>
        <taxon>Monogononta</taxon>
        <taxon>Pseudotrocha</taxon>
        <taxon>Ploima</taxon>
        <taxon>Brachionidae</taxon>
        <taxon>Brachionus</taxon>
    </lineage>
</organism>
<protein>
    <submittedName>
        <fullName evidence="8">Homeobox Nkx--like</fullName>
    </submittedName>
</protein>
<evidence type="ECO:0000256" key="4">
    <source>
        <dbReference type="ARBA" id="ARBA00023242"/>
    </source>
</evidence>
<dbReference type="STRING" id="10195.A0A3M7SB41"/>
<dbReference type="CDD" id="cd00086">
    <property type="entry name" value="homeodomain"/>
    <property type="match status" value="1"/>
</dbReference>
<feature type="domain" description="Homeobox" evidence="7">
    <location>
        <begin position="179"/>
        <end position="239"/>
    </location>
</feature>
<dbReference type="SMART" id="SM00389">
    <property type="entry name" value="HOX"/>
    <property type="match status" value="1"/>
</dbReference>
<comment type="caution">
    <text evidence="8">The sequence shown here is derived from an EMBL/GenBank/DDBJ whole genome shotgun (WGS) entry which is preliminary data.</text>
</comment>
<dbReference type="InterPro" id="IPR017970">
    <property type="entry name" value="Homeobox_CS"/>
</dbReference>
<evidence type="ECO:0000259" key="7">
    <source>
        <dbReference type="PROSITE" id="PS50071"/>
    </source>
</evidence>
<dbReference type="GO" id="GO:0000981">
    <property type="term" value="F:DNA-binding transcription factor activity, RNA polymerase II-specific"/>
    <property type="evidence" value="ECO:0007669"/>
    <property type="project" value="InterPro"/>
</dbReference>
<dbReference type="Gene3D" id="1.10.10.60">
    <property type="entry name" value="Homeodomain-like"/>
    <property type="match status" value="1"/>
</dbReference>
<dbReference type="InterPro" id="IPR009057">
    <property type="entry name" value="Homeodomain-like_sf"/>
</dbReference>
<dbReference type="Pfam" id="PF00046">
    <property type="entry name" value="Homeodomain"/>
    <property type="match status" value="1"/>
</dbReference>
<keyword evidence="3 5" id="KW-0371">Homeobox</keyword>
<dbReference type="EMBL" id="REGN01001715">
    <property type="protein sequence ID" value="RNA32982.1"/>
    <property type="molecule type" value="Genomic_DNA"/>
</dbReference>
<dbReference type="GO" id="GO:0000978">
    <property type="term" value="F:RNA polymerase II cis-regulatory region sequence-specific DNA binding"/>
    <property type="evidence" value="ECO:0007669"/>
    <property type="project" value="TreeGrafter"/>
</dbReference>
<evidence type="ECO:0000256" key="3">
    <source>
        <dbReference type="ARBA" id="ARBA00023155"/>
    </source>
</evidence>
<dbReference type="InterPro" id="IPR001356">
    <property type="entry name" value="HD"/>
</dbReference>
<feature type="DNA-binding region" description="Homeobox" evidence="5">
    <location>
        <begin position="181"/>
        <end position="240"/>
    </location>
</feature>
<accession>A0A3M7SB41</accession>
<dbReference type="SUPFAM" id="SSF46689">
    <property type="entry name" value="Homeodomain-like"/>
    <property type="match status" value="1"/>
</dbReference>
<evidence type="ECO:0000256" key="1">
    <source>
        <dbReference type="ARBA" id="ARBA00004123"/>
    </source>
</evidence>
<keyword evidence="9" id="KW-1185">Reference proteome</keyword>
<proteinExistence type="predicted"/>
<dbReference type="PANTHER" id="PTHR24340">
    <property type="entry name" value="HOMEOBOX PROTEIN NKX"/>
    <property type="match status" value="1"/>
</dbReference>
<dbReference type="AlphaFoldDB" id="A0A3M7SB41"/>
<comment type="subcellular location">
    <subcellularLocation>
        <location evidence="1 5 6">Nucleus</location>
    </subcellularLocation>
</comment>
<gene>
    <name evidence="8" type="ORF">BpHYR1_037713</name>
</gene>
<sequence>MNSLNDSSDLMNSSSRQDFLRLPPLNSSFTFGNCDLVSDPFSHSFNYSNQFPQNYSVPNDNFIGIFNTNDSNKYSIKASSYMNGSNLPESNIYSYGANNLSPFLNKASNFSSDPTNSENLFRLNFLQFDSNFKHYSNLLPPNNTQIECRAQSLPQNGQLCNQVNSNNQPYQNVSQDKSRKPKKSRILFSQWQINELEKLFKKQRYVTSNERDLMAKRLKLQANQVKIWFQNRRYKIKKQNESQKE</sequence>
<dbReference type="PROSITE" id="PS00027">
    <property type="entry name" value="HOMEOBOX_1"/>
    <property type="match status" value="1"/>
</dbReference>
<reference evidence="8 9" key="1">
    <citation type="journal article" date="2018" name="Sci. Rep.">
        <title>Genomic signatures of local adaptation to the degree of environmental predictability in rotifers.</title>
        <authorList>
            <person name="Franch-Gras L."/>
            <person name="Hahn C."/>
            <person name="Garcia-Roger E.M."/>
            <person name="Carmona M.J."/>
            <person name="Serra M."/>
            <person name="Gomez A."/>
        </authorList>
    </citation>
    <scope>NUCLEOTIDE SEQUENCE [LARGE SCALE GENOMIC DNA]</scope>
    <source>
        <strain evidence="8">HYR1</strain>
    </source>
</reference>
<dbReference type="InterPro" id="IPR050394">
    <property type="entry name" value="Homeobox_NK-like"/>
</dbReference>
<evidence type="ECO:0000256" key="6">
    <source>
        <dbReference type="RuleBase" id="RU000682"/>
    </source>
</evidence>
<dbReference type="PANTHER" id="PTHR24340:SF111">
    <property type="entry name" value="HOMEOBOX DOMAIN-CONTAINING PROTEIN"/>
    <property type="match status" value="1"/>
</dbReference>
<evidence type="ECO:0000256" key="2">
    <source>
        <dbReference type="ARBA" id="ARBA00023125"/>
    </source>
</evidence>
<evidence type="ECO:0000256" key="5">
    <source>
        <dbReference type="PROSITE-ProRule" id="PRU00108"/>
    </source>
</evidence>
<keyword evidence="2 5" id="KW-0238">DNA-binding</keyword>
<evidence type="ECO:0000313" key="9">
    <source>
        <dbReference type="Proteomes" id="UP000276133"/>
    </source>
</evidence>
<name>A0A3M7SB41_BRAPC</name>
<dbReference type="PROSITE" id="PS50071">
    <property type="entry name" value="HOMEOBOX_2"/>
    <property type="match status" value="1"/>
</dbReference>
<evidence type="ECO:0000313" key="8">
    <source>
        <dbReference type="EMBL" id="RNA32982.1"/>
    </source>
</evidence>
<dbReference type="Proteomes" id="UP000276133">
    <property type="component" value="Unassembled WGS sequence"/>
</dbReference>
<dbReference type="GO" id="GO:0030154">
    <property type="term" value="P:cell differentiation"/>
    <property type="evidence" value="ECO:0007669"/>
    <property type="project" value="TreeGrafter"/>
</dbReference>
<dbReference type="GO" id="GO:0005634">
    <property type="term" value="C:nucleus"/>
    <property type="evidence" value="ECO:0007669"/>
    <property type="project" value="UniProtKB-SubCell"/>
</dbReference>
<keyword evidence="4 5" id="KW-0539">Nucleus</keyword>